<keyword evidence="4" id="KW-0698">rRNA processing</keyword>
<protein>
    <submittedName>
        <fullName evidence="8">Nucleolar 14</fullName>
    </submittedName>
</protein>
<dbReference type="PANTHER" id="PTHR23183">
    <property type="entry name" value="NOP14"/>
    <property type="match status" value="1"/>
</dbReference>
<keyword evidence="3" id="KW-0690">Ribosome biogenesis</keyword>
<keyword evidence="9" id="KW-1185">Reference proteome</keyword>
<reference evidence="8 9" key="1">
    <citation type="journal article" date="2018" name="Sci. Rep.">
        <title>Genomic signatures of local adaptation to the degree of environmental predictability in rotifers.</title>
        <authorList>
            <person name="Franch-Gras L."/>
            <person name="Hahn C."/>
            <person name="Garcia-Roger E.M."/>
            <person name="Carmona M.J."/>
            <person name="Serra M."/>
            <person name="Gomez A."/>
        </authorList>
    </citation>
    <scope>NUCLEOTIDE SEQUENCE [LARGE SCALE GENOMIC DNA]</scope>
    <source>
        <strain evidence="8">HYR1</strain>
    </source>
</reference>
<dbReference type="PANTHER" id="PTHR23183:SF0">
    <property type="entry name" value="NUCLEOLAR PROTEIN 14"/>
    <property type="match status" value="1"/>
</dbReference>
<evidence type="ECO:0000256" key="7">
    <source>
        <dbReference type="SAM" id="MobiDB-lite"/>
    </source>
</evidence>
<evidence type="ECO:0000313" key="9">
    <source>
        <dbReference type="Proteomes" id="UP000276133"/>
    </source>
</evidence>
<dbReference type="Proteomes" id="UP000276133">
    <property type="component" value="Unassembled WGS sequence"/>
</dbReference>
<evidence type="ECO:0000256" key="4">
    <source>
        <dbReference type="ARBA" id="ARBA00022552"/>
    </source>
</evidence>
<comment type="similarity">
    <text evidence="2">Belongs to the NOP14 family.</text>
</comment>
<name>A0A3M7SA24_BRAPC</name>
<dbReference type="GO" id="GO:0030490">
    <property type="term" value="P:maturation of SSU-rRNA"/>
    <property type="evidence" value="ECO:0007669"/>
    <property type="project" value="TreeGrafter"/>
</dbReference>
<proteinExistence type="inferred from homology"/>
<comment type="function">
    <text evidence="6">Involved in nucleolar processing of pre-18S ribosomal RNA. Has a role in the nuclear export of 40S pre-ribosomal subunit to the cytoplasm.</text>
</comment>
<dbReference type="EMBL" id="REGN01001777">
    <property type="protein sequence ID" value="RNA32622.1"/>
    <property type="molecule type" value="Genomic_DNA"/>
</dbReference>
<evidence type="ECO:0000256" key="1">
    <source>
        <dbReference type="ARBA" id="ARBA00004604"/>
    </source>
</evidence>
<evidence type="ECO:0000256" key="6">
    <source>
        <dbReference type="ARBA" id="ARBA00024695"/>
    </source>
</evidence>
<evidence type="ECO:0000256" key="2">
    <source>
        <dbReference type="ARBA" id="ARBA00007466"/>
    </source>
</evidence>
<dbReference type="InterPro" id="IPR007276">
    <property type="entry name" value="Nop14"/>
</dbReference>
<feature type="compositionally biased region" description="Basic and acidic residues" evidence="7">
    <location>
        <begin position="223"/>
        <end position="258"/>
    </location>
</feature>
<feature type="region of interest" description="Disordered" evidence="7">
    <location>
        <begin position="307"/>
        <end position="348"/>
    </location>
</feature>
<evidence type="ECO:0000256" key="3">
    <source>
        <dbReference type="ARBA" id="ARBA00022517"/>
    </source>
</evidence>
<accession>A0A3M7SA24</accession>
<sequence>MSFKAHDKRVKTLLVEYKNQFKGNAFNDKRIGENDKNMSLEDKMFKRFVAERQKSRKINKFNLNDDEFDNPSNKVELTHYGQNLSQIERFERVQLSDDDEVDENDPDKGKINAEFVSKNFFGGFNENSEDLEGKKKNRKEWIEEMITKSKMLKYEKQKEKDRTLDMTEELDKEWKNIIPLIGKMSRDLKKEEEQKKTKADEYDVLVRSLQFESEKAQPTNKSKTSEEIEKERVESLSKNERELKERMNREVEESLEEDLKQKKSFLKKTPANHISPDDIEFDDPEYLEMFRRQEVAMKNKKLNEELEKKAKEEEQDESENEQTGDSDKEEVEELISEKDFGDENESVQKSNFSEYKNEKWVKEFENVCLKMDQKSIDCSQFDAFLKSLIQKLDPSRDENNKKRLCLLTEYLISYYQSMFRFKSPSNISIDSNLANLLTNYIFDFIYKYGNKSTKKDPSPYIALFKRILDNLNKDYLNLKINERKIPQLDILFTFKLISSIFPTSDFRHQIITPCLLIMARYLIQSQIQNIGDLFRGLFLCNLCYEFVSKSKRYIPECVQFLNGALYLAANINSKNINQNLSLSNFELSTIFESFKRTKLRLSIIQKSDDLTELSLTKTSLDEKIQTDDSTKAAIISYVIDLLTSFAKIYQEMVSFKEIFSLSKKILDCINTDNNPTELKERISKIAEFIDQINLNPRQHLKCLIKKPVASKLHEPKIQSKTKFDPRHHNSLTSEKQLFAKKYKKELKSAIKEIRHDSQFLARVQLKEQLEKDAKRTQKVKEIMGSLANQEGDYQKVKRQKI</sequence>
<gene>
    <name evidence="8" type="ORF">BpHYR1_052998</name>
</gene>
<dbReference type="GO" id="GO:0032040">
    <property type="term" value="C:small-subunit processome"/>
    <property type="evidence" value="ECO:0007669"/>
    <property type="project" value="InterPro"/>
</dbReference>
<dbReference type="Pfam" id="PF04147">
    <property type="entry name" value="Nop14"/>
    <property type="match status" value="1"/>
</dbReference>
<evidence type="ECO:0000313" key="8">
    <source>
        <dbReference type="EMBL" id="RNA32622.1"/>
    </source>
</evidence>
<comment type="subcellular location">
    <subcellularLocation>
        <location evidence="1">Nucleus</location>
        <location evidence="1">Nucleolus</location>
    </subcellularLocation>
</comment>
<evidence type="ECO:0000256" key="5">
    <source>
        <dbReference type="ARBA" id="ARBA00023242"/>
    </source>
</evidence>
<dbReference type="AlphaFoldDB" id="A0A3M7SA24"/>
<comment type="caution">
    <text evidence="8">The sequence shown here is derived from an EMBL/GenBank/DDBJ whole genome shotgun (WGS) entry which is preliminary data.</text>
</comment>
<dbReference type="OrthoDB" id="441771at2759"/>
<dbReference type="STRING" id="10195.A0A3M7SA24"/>
<organism evidence="8 9">
    <name type="scientific">Brachionus plicatilis</name>
    <name type="common">Marine rotifer</name>
    <name type="synonym">Brachionus muelleri</name>
    <dbReference type="NCBI Taxonomy" id="10195"/>
    <lineage>
        <taxon>Eukaryota</taxon>
        <taxon>Metazoa</taxon>
        <taxon>Spiralia</taxon>
        <taxon>Gnathifera</taxon>
        <taxon>Rotifera</taxon>
        <taxon>Eurotatoria</taxon>
        <taxon>Monogononta</taxon>
        <taxon>Pseudotrocha</taxon>
        <taxon>Ploima</taxon>
        <taxon>Brachionidae</taxon>
        <taxon>Brachionus</taxon>
    </lineage>
</organism>
<feature type="region of interest" description="Disordered" evidence="7">
    <location>
        <begin position="213"/>
        <end position="258"/>
    </location>
</feature>
<dbReference type="GO" id="GO:0030692">
    <property type="term" value="C:Noc4p-Nop14p complex"/>
    <property type="evidence" value="ECO:0007669"/>
    <property type="project" value="TreeGrafter"/>
</dbReference>
<feature type="compositionally biased region" description="Acidic residues" evidence="7">
    <location>
        <begin position="313"/>
        <end position="334"/>
    </location>
</feature>
<keyword evidence="5" id="KW-0539">Nucleus</keyword>